<evidence type="ECO:0000256" key="1">
    <source>
        <dbReference type="ARBA" id="ARBA00004651"/>
    </source>
</evidence>
<dbReference type="InterPro" id="IPR051163">
    <property type="entry name" value="Sodium:Solute_Symporter_SSF"/>
</dbReference>
<protein>
    <submittedName>
        <fullName evidence="8">Uncharacterized protein</fullName>
    </submittedName>
</protein>
<evidence type="ECO:0000313" key="9">
    <source>
        <dbReference type="Proteomes" id="UP000092461"/>
    </source>
</evidence>
<keyword evidence="3" id="KW-1003">Cell membrane</keyword>
<dbReference type="PANTHER" id="PTHR42985">
    <property type="entry name" value="SODIUM-COUPLED MONOCARBOXYLATE TRANSPORTER"/>
    <property type="match status" value="1"/>
</dbReference>
<accession>A0A1B0CWJ9</accession>
<keyword evidence="6" id="KW-0739">Sodium transport</keyword>
<dbReference type="GO" id="GO:0015293">
    <property type="term" value="F:symporter activity"/>
    <property type="evidence" value="ECO:0007669"/>
    <property type="project" value="TreeGrafter"/>
</dbReference>
<evidence type="ECO:0000256" key="2">
    <source>
        <dbReference type="ARBA" id="ARBA00022448"/>
    </source>
</evidence>
<sequence length="72" mass="7930">MNFSAVDSLLPIGTGQFQSLDYVVFIAMLAISMAVGIYFGFFGNNNSTEEYLLGGRRMKTIPIAISLIARYN</sequence>
<keyword evidence="2" id="KW-0813">Transport</keyword>
<dbReference type="AlphaFoldDB" id="A0A1B0CWJ9"/>
<keyword evidence="4" id="KW-0915">Sodium</keyword>
<dbReference type="PROSITE" id="PS50283">
    <property type="entry name" value="NA_SOLUT_SYMP_3"/>
    <property type="match status" value="1"/>
</dbReference>
<proteinExistence type="predicted"/>
<feature type="transmembrane region" description="Helical" evidence="7">
    <location>
        <begin position="20"/>
        <end position="41"/>
    </location>
</feature>
<organism evidence="8 9">
    <name type="scientific">Lutzomyia longipalpis</name>
    <name type="common">Sand fly</name>
    <dbReference type="NCBI Taxonomy" id="7200"/>
    <lineage>
        <taxon>Eukaryota</taxon>
        <taxon>Metazoa</taxon>
        <taxon>Ecdysozoa</taxon>
        <taxon>Arthropoda</taxon>
        <taxon>Hexapoda</taxon>
        <taxon>Insecta</taxon>
        <taxon>Pterygota</taxon>
        <taxon>Neoptera</taxon>
        <taxon>Endopterygota</taxon>
        <taxon>Diptera</taxon>
        <taxon>Nematocera</taxon>
        <taxon>Psychodoidea</taxon>
        <taxon>Psychodidae</taxon>
        <taxon>Lutzomyia</taxon>
        <taxon>Lutzomyia</taxon>
    </lineage>
</organism>
<keyword evidence="7" id="KW-0812">Transmembrane</keyword>
<evidence type="ECO:0000313" key="8">
    <source>
        <dbReference type="EnsemblMetazoa" id="LLOJ009383-PA"/>
    </source>
</evidence>
<comment type="subcellular location">
    <subcellularLocation>
        <location evidence="1">Cell membrane</location>
        <topology evidence="1">Multi-pass membrane protein</topology>
    </subcellularLocation>
</comment>
<dbReference type="VEuPathDB" id="VectorBase:LLOJ009383"/>
<keyword evidence="9" id="KW-1185">Reference proteome</keyword>
<keyword evidence="7" id="KW-1133">Transmembrane helix</keyword>
<evidence type="ECO:0000256" key="3">
    <source>
        <dbReference type="ARBA" id="ARBA00022475"/>
    </source>
</evidence>
<evidence type="ECO:0000256" key="7">
    <source>
        <dbReference type="SAM" id="Phobius"/>
    </source>
</evidence>
<dbReference type="GO" id="GO:0006814">
    <property type="term" value="P:sodium ion transport"/>
    <property type="evidence" value="ECO:0007669"/>
    <property type="project" value="UniProtKB-KW"/>
</dbReference>
<dbReference type="VEuPathDB" id="VectorBase:LLONM1_002795"/>
<reference evidence="8" key="1">
    <citation type="submission" date="2020-05" db="UniProtKB">
        <authorList>
            <consortium name="EnsemblMetazoa"/>
        </authorList>
    </citation>
    <scope>IDENTIFICATION</scope>
    <source>
        <strain evidence="8">Jacobina</strain>
    </source>
</reference>
<dbReference type="InterPro" id="IPR001734">
    <property type="entry name" value="Na/solute_symporter"/>
</dbReference>
<keyword evidence="7" id="KW-0472">Membrane</keyword>
<keyword evidence="5" id="KW-0406">Ion transport</keyword>
<name>A0A1B0CWJ9_LUTLO</name>
<dbReference type="Proteomes" id="UP000092461">
    <property type="component" value="Unassembled WGS sequence"/>
</dbReference>
<evidence type="ECO:0000256" key="5">
    <source>
        <dbReference type="ARBA" id="ARBA00023065"/>
    </source>
</evidence>
<dbReference type="GO" id="GO:0005886">
    <property type="term" value="C:plasma membrane"/>
    <property type="evidence" value="ECO:0007669"/>
    <property type="project" value="UniProtKB-SubCell"/>
</dbReference>
<evidence type="ECO:0000256" key="6">
    <source>
        <dbReference type="ARBA" id="ARBA00023201"/>
    </source>
</evidence>
<dbReference type="PANTHER" id="PTHR42985:SF46">
    <property type="entry name" value="FI02923P-RELATED"/>
    <property type="match status" value="1"/>
</dbReference>
<dbReference type="EMBL" id="AJWK01032525">
    <property type="status" value="NOT_ANNOTATED_CDS"/>
    <property type="molecule type" value="Genomic_DNA"/>
</dbReference>
<evidence type="ECO:0000256" key="4">
    <source>
        <dbReference type="ARBA" id="ARBA00023053"/>
    </source>
</evidence>
<dbReference type="EnsemblMetazoa" id="LLOJ009383-RA">
    <property type="protein sequence ID" value="LLOJ009383-PA"/>
    <property type="gene ID" value="LLOJ009383"/>
</dbReference>